<dbReference type="EMBL" id="MDYN01000003">
    <property type="protein sequence ID" value="OQD88883.1"/>
    <property type="molecule type" value="Genomic_DNA"/>
</dbReference>
<dbReference type="Pfam" id="PF09749">
    <property type="entry name" value="HVSL"/>
    <property type="match status" value="1"/>
</dbReference>
<feature type="active site" description="Proton donor/acceptor" evidence="5">
    <location>
        <position position="125"/>
    </location>
</feature>
<sequence length="294" mass="32565">MSLVQYSDSESDSESRTSPPCKKARHDPKPGPSLPPLPAAFHDLYASSTRVSVQDDPSLHGGRKRAIPHVEGNWPTHLYLEWYPAKEELSLLTELIAHAETSLDENAPSVHSLLHSDLDAQLPLHISLSRPVVLRTEQRAPFTELLQKAIHDSHISPFEVLPDSLDWASNYDKTRWFLVLRVKKPAHDSLNGLLNLSNTALARFDQPPLYAASSHKNSHQRALPRGEKGAPLVEDYSNCFHISLAWSLSGPSEKDCARVAGMDLNALRECKIAFDSVKAKMGNNVVSIPLGKDL</sequence>
<comment type="subcellular location">
    <subcellularLocation>
        <location evidence="5">Nucleus</location>
    </subcellularLocation>
</comment>
<dbReference type="EC" id="3.1.4.-" evidence="5"/>
<dbReference type="GO" id="GO:0016829">
    <property type="term" value="F:lyase activity"/>
    <property type="evidence" value="ECO:0007669"/>
    <property type="project" value="UniProtKB-KW"/>
</dbReference>
<evidence type="ECO:0000256" key="1">
    <source>
        <dbReference type="ARBA" id="ARBA00022722"/>
    </source>
</evidence>
<evidence type="ECO:0000256" key="3">
    <source>
        <dbReference type="ARBA" id="ARBA00023239"/>
    </source>
</evidence>
<evidence type="ECO:0000256" key="2">
    <source>
        <dbReference type="ARBA" id="ARBA00022801"/>
    </source>
</evidence>
<dbReference type="PANTHER" id="PTHR13522">
    <property type="entry name" value="U6 SNRNA PHOSPHODIESTERASE 1"/>
    <property type="match status" value="1"/>
</dbReference>
<reference evidence="8" key="1">
    <citation type="journal article" date="2017" name="Nat. Microbiol.">
        <title>Global analysis of biosynthetic gene clusters reveals vast potential of secondary metabolite production in Penicillium species.</title>
        <authorList>
            <person name="Nielsen J.C."/>
            <person name="Grijseels S."/>
            <person name="Prigent S."/>
            <person name="Ji B."/>
            <person name="Dainat J."/>
            <person name="Nielsen K.F."/>
            <person name="Frisvad J.C."/>
            <person name="Workman M."/>
            <person name="Nielsen J."/>
        </authorList>
    </citation>
    <scope>NUCLEOTIDE SEQUENCE [LARGE SCALE GENOMIC DNA]</scope>
    <source>
        <strain evidence="8">IBT 31811</strain>
    </source>
</reference>
<proteinExistence type="inferred from homology"/>
<gene>
    <name evidence="5" type="primary">USB1</name>
    <name evidence="7" type="ORF">PENANT_c003G03863</name>
</gene>
<feature type="active site" description="Proton donor/acceptor" evidence="5">
    <location>
        <position position="241"/>
    </location>
</feature>
<evidence type="ECO:0000256" key="6">
    <source>
        <dbReference type="SAM" id="MobiDB-lite"/>
    </source>
</evidence>
<keyword evidence="2 5" id="KW-0378">Hydrolase</keyword>
<keyword evidence="1 5" id="KW-0540">Nuclease</keyword>
<dbReference type="Gene3D" id="3.90.1140.10">
    <property type="entry name" value="Cyclic phosphodiesterase"/>
    <property type="match status" value="1"/>
</dbReference>
<dbReference type="InterPro" id="IPR027521">
    <property type="entry name" value="Usb1"/>
</dbReference>
<dbReference type="PANTHER" id="PTHR13522:SF3">
    <property type="entry name" value="U6 SNRNA PHOSPHODIESTERASE 1"/>
    <property type="match status" value="1"/>
</dbReference>
<comment type="function">
    <text evidence="5">Phosphodiesterase responsible for the U6 snRNA 3' end processing. Acts as an exoribonuclease (RNase) responsible for trimming the poly(U) tract of the last nucleotides in the pre-U6 snRNA molecule, leading to the formation of mature U6 snRNA.</text>
</comment>
<keyword evidence="3" id="KW-0456">Lyase</keyword>
<organism evidence="7 8">
    <name type="scientific">Penicillium antarcticum</name>
    <dbReference type="NCBI Taxonomy" id="416450"/>
    <lineage>
        <taxon>Eukaryota</taxon>
        <taxon>Fungi</taxon>
        <taxon>Dikarya</taxon>
        <taxon>Ascomycota</taxon>
        <taxon>Pezizomycotina</taxon>
        <taxon>Eurotiomycetes</taxon>
        <taxon>Eurotiomycetidae</taxon>
        <taxon>Eurotiales</taxon>
        <taxon>Aspergillaceae</taxon>
        <taxon>Penicillium</taxon>
    </lineage>
</organism>
<dbReference type="HAMAP" id="MF_03040">
    <property type="entry name" value="USB1"/>
    <property type="match status" value="1"/>
</dbReference>
<dbReference type="GO" id="GO:1990838">
    <property type="term" value="F:poly(U)-specific exoribonuclease activity, producing 3' uridine cyclic phosphate ends"/>
    <property type="evidence" value="ECO:0007669"/>
    <property type="project" value="UniProtKB-UniRule"/>
</dbReference>
<dbReference type="OrthoDB" id="49151at2759"/>
<name>A0A1V6QI49_9EURO</name>
<keyword evidence="8" id="KW-1185">Reference proteome</keyword>
<dbReference type="GO" id="GO:0005634">
    <property type="term" value="C:nucleus"/>
    <property type="evidence" value="ECO:0007669"/>
    <property type="project" value="UniProtKB-SubCell"/>
</dbReference>
<dbReference type="Proteomes" id="UP000191672">
    <property type="component" value="Unassembled WGS sequence"/>
</dbReference>
<keyword evidence="4 5" id="KW-0539">Nucleus</keyword>
<protein>
    <recommendedName>
        <fullName evidence="5">U6 snRNA phosphodiesterase</fullName>
        <ecNumber evidence="5">3.1.4.-</ecNumber>
    </recommendedName>
</protein>
<accession>A0A1V6QI49</accession>
<dbReference type="GO" id="GO:0034477">
    <property type="term" value="P:U6 snRNA 3'-end processing"/>
    <property type="evidence" value="ECO:0007669"/>
    <property type="project" value="UniProtKB-UniRule"/>
</dbReference>
<comment type="similarity">
    <text evidence="5">Belongs to the 2H phosphoesterase superfamily. USB1 family.</text>
</comment>
<comment type="caution">
    <text evidence="7">The sequence shown here is derived from an EMBL/GenBank/DDBJ whole genome shotgun (WGS) entry which is preliminary data.</text>
</comment>
<dbReference type="STRING" id="416450.A0A1V6QI49"/>
<dbReference type="AlphaFoldDB" id="A0A1V6QI49"/>
<evidence type="ECO:0000256" key="5">
    <source>
        <dbReference type="HAMAP-Rule" id="MF_03040"/>
    </source>
</evidence>
<evidence type="ECO:0000313" key="7">
    <source>
        <dbReference type="EMBL" id="OQD88883.1"/>
    </source>
</evidence>
<feature type="region of interest" description="Disordered" evidence="6">
    <location>
        <begin position="1"/>
        <end position="38"/>
    </location>
</feature>
<evidence type="ECO:0000256" key="4">
    <source>
        <dbReference type="ARBA" id="ARBA00023242"/>
    </source>
</evidence>
<evidence type="ECO:0000313" key="8">
    <source>
        <dbReference type="Proteomes" id="UP000191672"/>
    </source>
</evidence>